<accession>L7VS74</accession>
<dbReference type="EMBL" id="JX649885">
    <property type="protein sequence ID" value="AGC71877.1"/>
    <property type="molecule type" value="Genomic_DNA"/>
</dbReference>
<organism evidence="1">
    <name type="scientific">uncultured bacterium A1Q1_fos_2140</name>
    <dbReference type="NCBI Taxonomy" id="1256565"/>
    <lineage>
        <taxon>Bacteria</taxon>
        <taxon>environmental samples</taxon>
    </lineage>
</organism>
<sequence length="37" mass="4479">MYIHDLSKSNISRDLKNLWILWTIHSQNCLLTEYSIE</sequence>
<proteinExistence type="predicted"/>
<protein>
    <submittedName>
        <fullName evidence="1">Uncharacterized protein</fullName>
    </submittedName>
</protein>
<reference evidence="1" key="1">
    <citation type="submission" date="2012-09" db="EMBL/GenBank/DDBJ databases">
        <title>Metagenomic Characterization of a Microbial Community in Wastewater Detects High Levels of Antibiotic Resistance.</title>
        <authorList>
            <person name="Abrams M."/>
            <person name="Caldwell A."/>
            <person name="Vandaei E."/>
            <person name="Lee W."/>
            <person name="Perrott J."/>
            <person name="Khan S.Y."/>
            <person name="Ta J."/>
            <person name="Romero D."/>
            <person name="Nguyen V."/>
            <person name="Pourmand N."/>
            <person name="Ouverney C.C."/>
        </authorList>
    </citation>
    <scope>NUCLEOTIDE SEQUENCE</scope>
</reference>
<dbReference type="AlphaFoldDB" id="L7VS74"/>
<evidence type="ECO:0000313" key="1">
    <source>
        <dbReference type="EMBL" id="AGC71877.1"/>
    </source>
</evidence>
<name>L7VS74_9BACT</name>